<feature type="transmembrane region" description="Helical" evidence="7">
    <location>
        <begin position="231"/>
        <end position="250"/>
    </location>
</feature>
<feature type="domain" description="HTTM-like" evidence="8">
    <location>
        <begin position="10"/>
        <end position="269"/>
    </location>
</feature>
<sequence length="455" mass="53479">MISHIKSYLNSYTDAATLAFYRLVFGFMMLMGLVRFASYGWIDKFYIQPKFHFTYYGFSWVKPFGTYTYALFIICAIAALCMAIGYKYRFAAITFFLSFTYIELMDKTTYLNHYYFISIVSFVMIFLPASAYFSVDAYKNPQRNFSQIPRWTVDILKLLLAIVYFYAGLAKLNSDWLLNAMPLKIWLSGHADLPLIGPLMLKNWVHFAFSWFGALYDLFIVFLLINKRTRLIGFGFVLIFHLLTSLLFPIGMFPYIMIASSLIFFSSSFHKKCLAIITKAFRLPKMAVESTKNYIPRRVGLYKLSLSVLTVFLFIQLVFPFRYLLYPGELFWTEEGFRFSWRVMLMEKAGYAQFVVTDSETGKSIHVNNEEFLTRFQEKQMSFQPDFILEYAHFLHDYYEAKGMNNPKVYTECYVALNGRLSRPYIDPKINLADKNESFKHKDWILPFNETIWGL</sequence>
<feature type="transmembrane region" description="Helical" evidence="7">
    <location>
        <begin position="114"/>
        <end position="135"/>
    </location>
</feature>
<accession>A0A5B9FUC3</accession>
<feature type="transmembrane region" description="Helical" evidence="7">
    <location>
        <begin position="299"/>
        <end position="319"/>
    </location>
</feature>
<dbReference type="InterPro" id="IPR053934">
    <property type="entry name" value="HTTM_dom"/>
</dbReference>
<dbReference type="InterPro" id="IPR007782">
    <property type="entry name" value="VKG_COase"/>
</dbReference>
<keyword evidence="5" id="KW-1015">Disulfide bond</keyword>
<dbReference type="GO" id="GO:0012505">
    <property type="term" value="C:endomembrane system"/>
    <property type="evidence" value="ECO:0007669"/>
    <property type="project" value="UniProtKB-SubCell"/>
</dbReference>
<evidence type="ECO:0000256" key="2">
    <source>
        <dbReference type="ARBA" id="ARBA00022692"/>
    </source>
</evidence>
<evidence type="ECO:0000256" key="5">
    <source>
        <dbReference type="ARBA" id="ARBA00023157"/>
    </source>
</evidence>
<feature type="transmembrane region" description="Helical" evidence="7">
    <location>
        <begin position="69"/>
        <end position="102"/>
    </location>
</feature>
<gene>
    <name evidence="9" type="ORF">FUA48_09445</name>
</gene>
<keyword evidence="6" id="KW-0456">Lyase</keyword>
<dbReference type="InterPro" id="IPR011020">
    <property type="entry name" value="HTTM-like"/>
</dbReference>
<dbReference type="GO" id="GO:0019842">
    <property type="term" value="F:vitamin binding"/>
    <property type="evidence" value="ECO:0007669"/>
    <property type="project" value="TreeGrafter"/>
</dbReference>
<dbReference type="RefSeq" id="WP_147583303.1">
    <property type="nucleotide sequence ID" value="NZ_CP042831.1"/>
</dbReference>
<evidence type="ECO:0000256" key="6">
    <source>
        <dbReference type="ARBA" id="ARBA00023239"/>
    </source>
</evidence>
<feature type="transmembrane region" description="Helical" evidence="7">
    <location>
        <begin position="20"/>
        <end position="42"/>
    </location>
</feature>
<evidence type="ECO:0000313" key="10">
    <source>
        <dbReference type="Proteomes" id="UP000321222"/>
    </source>
</evidence>
<comment type="subcellular location">
    <subcellularLocation>
        <location evidence="1">Endomembrane system</location>
        <topology evidence="1">Multi-pass membrane protein</topology>
    </subcellularLocation>
</comment>
<evidence type="ECO:0000259" key="8">
    <source>
        <dbReference type="SMART" id="SM00752"/>
    </source>
</evidence>
<evidence type="ECO:0000313" key="9">
    <source>
        <dbReference type="EMBL" id="QEE49801.1"/>
    </source>
</evidence>
<dbReference type="SMART" id="SM00752">
    <property type="entry name" value="HTTM"/>
    <property type="match status" value="1"/>
</dbReference>
<dbReference type="Pfam" id="PF22777">
    <property type="entry name" value="VKGC_lumenal_dom"/>
    <property type="match status" value="1"/>
</dbReference>
<keyword evidence="4 7" id="KW-0472">Membrane</keyword>
<evidence type="ECO:0000256" key="3">
    <source>
        <dbReference type="ARBA" id="ARBA00022989"/>
    </source>
</evidence>
<feature type="transmembrane region" description="Helical" evidence="7">
    <location>
        <begin position="204"/>
        <end position="224"/>
    </location>
</feature>
<dbReference type="PANTHER" id="PTHR12639:SF7">
    <property type="entry name" value="HTTM DOMAIN-CONTAINING PROTEIN"/>
    <property type="match status" value="1"/>
</dbReference>
<dbReference type="InterPro" id="IPR053935">
    <property type="entry name" value="VKGC_lumenal_dom"/>
</dbReference>
<reference evidence="9 10" key="1">
    <citation type="submission" date="2019-08" db="EMBL/GenBank/DDBJ databases">
        <title>Flavobacterium alkalisoli sp. nov., isolated from rhizosphere soil of Suaeda salsa.</title>
        <authorList>
            <person name="Sun J.-Q."/>
            <person name="Xu L."/>
        </authorList>
    </citation>
    <scope>NUCLEOTIDE SEQUENCE [LARGE SCALE GENOMIC DNA]</scope>
    <source>
        <strain evidence="9 10">XS-5</strain>
    </source>
</reference>
<evidence type="ECO:0000256" key="1">
    <source>
        <dbReference type="ARBA" id="ARBA00004127"/>
    </source>
</evidence>
<dbReference type="Proteomes" id="UP000321222">
    <property type="component" value="Chromosome"/>
</dbReference>
<name>A0A5B9FUC3_9FLAO</name>
<dbReference type="EMBL" id="CP042831">
    <property type="protein sequence ID" value="QEE49801.1"/>
    <property type="molecule type" value="Genomic_DNA"/>
</dbReference>
<dbReference type="AlphaFoldDB" id="A0A5B9FUC3"/>
<organism evidence="9 10">
    <name type="scientific">Flavobacterium alkalisoli</name>
    <dbReference type="NCBI Taxonomy" id="2602769"/>
    <lineage>
        <taxon>Bacteria</taxon>
        <taxon>Pseudomonadati</taxon>
        <taxon>Bacteroidota</taxon>
        <taxon>Flavobacteriia</taxon>
        <taxon>Flavobacteriales</taxon>
        <taxon>Flavobacteriaceae</taxon>
        <taxon>Flavobacterium</taxon>
    </lineage>
</organism>
<keyword evidence="10" id="KW-1185">Reference proteome</keyword>
<proteinExistence type="predicted"/>
<feature type="transmembrane region" description="Helical" evidence="7">
    <location>
        <begin position="155"/>
        <end position="172"/>
    </location>
</feature>
<evidence type="ECO:0000256" key="7">
    <source>
        <dbReference type="SAM" id="Phobius"/>
    </source>
</evidence>
<dbReference type="Pfam" id="PF05090">
    <property type="entry name" value="HTTM"/>
    <property type="match status" value="1"/>
</dbReference>
<dbReference type="OrthoDB" id="341137at2"/>
<dbReference type="PANTHER" id="PTHR12639">
    <property type="entry name" value="VITAMIN K-DEPENDENT GAMMA-CARBOXYLASE"/>
    <property type="match status" value="1"/>
</dbReference>
<dbReference type="GO" id="GO:0008488">
    <property type="term" value="F:gamma-glutamyl carboxylase activity"/>
    <property type="evidence" value="ECO:0007669"/>
    <property type="project" value="InterPro"/>
</dbReference>
<keyword evidence="3 7" id="KW-1133">Transmembrane helix</keyword>
<keyword evidence="2 7" id="KW-0812">Transmembrane</keyword>
<evidence type="ECO:0000256" key="4">
    <source>
        <dbReference type="ARBA" id="ARBA00023136"/>
    </source>
</evidence>
<protein>
    <submittedName>
        <fullName evidence="9">HTTM domain-containing protein</fullName>
    </submittedName>
</protein>
<dbReference type="KEGG" id="fak:FUA48_09445"/>
<feature type="transmembrane region" description="Helical" evidence="7">
    <location>
        <begin position="256"/>
        <end position="278"/>
    </location>
</feature>